<reference evidence="2 3" key="1">
    <citation type="submission" date="2018-05" db="EMBL/GenBank/DDBJ databases">
        <title>Genomic Encyclopedia of Type Strains, Phase IV (KMG-IV): sequencing the most valuable type-strain genomes for metagenomic binning, comparative biology and taxonomic classification.</title>
        <authorList>
            <person name="Goeker M."/>
        </authorList>
    </citation>
    <scope>NUCLEOTIDE SEQUENCE [LARGE SCALE GENOMIC DNA]</scope>
    <source>
        <strain evidence="2 3">DSM 16791</strain>
    </source>
</reference>
<comment type="caution">
    <text evidence="2">The sequence shown here is derived from an EMBL/GenBank/DDBJ whole genome shotgun (WGS) entry which is preliminary data.</text>
</comment>
<evidence type="ECO:0000313" key="2">
    <source>
        <dbReference type="EMBL" id="PWW02060.1"/>
    </source>
</evidence>
<dbReference type="Gene3D" id="3.90.1150.200">
    <property type="match status" value="1"/>
</dbReference>
<evidence type="ECO:0000313" key="3">
    <source>
        <dbReference type="Proteomes" id="UP000246352"/>
    </source>
</evidence>
<evidence type="ECO:0000259" key="1">
    <source>
        <dbReference type="Pfam" id="PF08818"/>
    </source>
</evidence>
<dbReference type="RefSeq" id="WP_110031785.1">
    <property type="nucleotide sequence ID" value="NZ_QGTR01000002.1"/>
</dbReference>
<dbReference type="SUPFAM" id="SSF159888">
    <property type="entry name" value="YdhG-like"/>
    <property type="match status" value="1"/>
</dbReference>
<dbReference type="OrthoDB" id="9811812at2"/>
<name>A0A317PR70_9HYPH</name>
<organism evidence="2 3">
    <name type="scientific">Hoeflea marina</name>
    <dbReference type="NCBI Taxonomy" id="274592"/>
    <lineage>
        <taxon>Bacteria</taxon>
        <taxon>Pseudomonadati</taxon>
        <taxon>Pseudomonadota</taxon>
        <taxon>Alphaproteobacteria</taxon>
        <taxon>Hyphomicrobiales</taxon>
        <taxon>Rhizobiaceae</taxon>
        <taxon>Hoeflea</taxon>
    </lineage>
</organism>
<dbReference type="EMBL" id="QGTR01000002">
    <property type="protein sequence ID" value="PWW02060.1"/>
    <property type="molecule type" value="Genomic_DNA"/>
</dbReference>
<feature type="domain" description="YdhG-like" evidence="1">
    <location>
        <begin position="18"/>
        <end position="114"/>
    </location>
</feature>
<dbReference type="Pfam" id="PF08818">
    <property type="entry name" value="DUF1801"/>
    <property type="match status" value="1"/>
</dbReference>
<protein>
    <recommendedName>
        <fullName evidence="1">YdhG-like domain-containing protein</fullName>
    </recommendedName>
</protein>
<proteinExistence type="predicted"/>
<keyword evidence="3" id="KW-1185">Reference proteome</keyword>
<accession>A0A317PR70</accession>
<dbReference type="Proteomes" id="UP000246352">
    <property type="component" value="Unassembled WGS sequence"/>
</dbReference>
<sequence length="137" mass="14776">MTPSERIDRYIAETAGWRGETLAHLRRAILAADPEIVEEWKWMGSPTWSRDGLIAVGNAHKAKVKLTFAHGARLPDPAGLFNGNDTGATRRSIDLFEGDGIDEAALSALVLAAIDHNRAHLKKNAALRAKAASAKSP</sequence>
<dbReference type="AlphaFoldDB" id="A0A317PR70"/>
<gene>
    <name evidence="2" type="ORF">DFR52_102726</name>
</gene>
<dbReference type="InterPro" id="IPR014922">
    <property type="entry name" value="YdhG-like"/>
</dbReference>